<accession>K9TVT6</accession>
<dbReference type="RefSeq" id="WP_015153229.1">
    <property type="nucleotide sequence ID" value="NC_019695.1"/>
</dbReference>
<evidence type="ECO:0000313" key="4">
    <source>
        <dbReference type="Proteomes" id="UP000010384"/>
    </source>
</evidence>
<evidence type="ECO:0000256" key="2">
    <source>
        <dbReference type="SAM" id="Phobius"/>
    </source>
</evidence>
<dbReference type="NCBIfam" id="NF038301">
    <property type="entry name" value="EPS_HpsA"/>
    <property type="match status" value="1"/>
</dbReference>
<sequence length="1458" mass="162007">MSTRKRHRAKQNIFRQIWKLTSAIPKWLISWFLRTLLVIGRKPRFAKSGFVLPTTALLLIILALVVGSLIFRSFSRTNQVLAAREQKVIYNAATPAIDRAKAKLEYLFKQDDRLPGGVPSSAVLSSMMLNDGLNGVAANSTKHPYTFPDEKRLDIDHDGKLDNIWAFPVDSSGSKIGDTTTVYSILSATESGTGTSAVTIDKSTDAQKAATLVVRNAPLSSFQNSLSGCKTDSRTPENGWYQLNSATLRKNFQVDAFVINNKTSAKTVTTLELQQDRQVDKGNKWGVWFRNDLEIFPYPTFNFNGAMHTEGNLIVGGDDNKVIGYMISSHNSCLYNQDASKITVAKQANFQGEIISGNVRDDQFKNESYFHLFNGLGNAPTRNENINKLNKDTDSITPNDDNLVSKIALDPVALFTRNESKHRDSSGWSRDGDWENRELVKRRRIFNDISPQPYVDDTYRADNRYGPKPKYSELLEIPSGKKVGDEITSVTELTENAPPSGSDKFGFDGYWERRARANGLRLIVGERLDLGNTYGWEGTNDPLYPPSSTAITHETRQRRTLRDNLAAVQATAVYHYENGNSGYFPVACLATTAHPGTNQTIDNSTNFTLRNFFIGRGTNGWEYAPPTTNETTFADNIASSKPLGKALRNLAYFAGDPDGAFPPKQETSGSIVHPYSYLAMWGDFSNLRRVIKKLDVDSIKYADLSIADKTYLQTASCSMGMLAHNIKDAEDITTKLIADGKNVVSLGEHIWQGFVGKGSGTIDLSQSFCDASTKKCKLPNPELLLAGLKDDEKQQLMSFNTSRQIARDRKYGFLSPATSSSTFSFKDGSKDYIFDFSPECNPTDTSYIFKAAFSGGGGGLDPKKAGMSMVCEVVTKYPSLYYLFPTVDHDHDGNNDTATGGVDHRQPTSEKYIDDAYIKGTSVNGSYTYKALNNTDIANMAIAPKTTTWVLPKTTTAPTAPNVGNQVTDPDGNTVYVPFLDTALSNGREMMSVRVLNVDLDLLRSNKVVNDTWLPVKDGIVYAFREDAVREDSIARPASKDWSTYKDDPTNADYRMKANTPQDPPVNADNGISSKPVDYYPDPDRRPYGFRLRNGRNLKRNATGISASDNINGLTFVSDNPVYVQGDFNLHSTDGTISNLLEEFTEKLGSDWTTNPNFYTGRSTVDSKFADATQDTWRATEILADAITILSNNFIDGSIEDAFTKAIEPGLNTTNTSYQNQNRPNYNSTKLTNLNYWIREEPYKPTTVSTLGESPVKLNRDGYPLYCKVNTIPCPTSNVEAYDGTPTTETFRAFSRTERKKELVKAAETRVNSILISGLVPSQAKQSYGGLHNFPRFLEYWRTEIDAGTFIPLHISGSFLQLNFSTSATGPFDQDAWEPNSTPSSDEHMRYYEPPARRWGYDVGLQYAPAGAAARRFVTLNNTRSEFYRELPVDDPYIKNLRCTKLGTQQIDSSASCS</sequence>
<name>K9TVT6_CHRTP</name>
<dbReference type="HOGENOM" id="CLU_246581_0_0_3"/>
<evidence type="ECO:0000256" key="1">
    <source>
        <dbReference type="SAM" id="MobiDB-lite"/>
    </source>
</evidence>
<dbReference type="eggNOG" id="ENOG502Z935">
    <property type="taxonomic scope" value="Bacteria"/>
</dbReference>
<proteinExistence type="predicted"/>
<dbReference type="PATRIC" id="fig|251229.3.peg.1364"/>
<organism evidence="3 4">
    <name type="scientific">Chroococcidiopsis thermalis (strain PCC 7203)</name>
    <dbReference type="NCBI Taxonomy" id="251229"/>
    <lineage>
        <taxon>Bacteria</taxon>
        <taxon>Bacillati</taxon>
        <taxon>Cyanobacteriota</taxon>
        <taxon>Cyanophyceae</taxon>
        <taxon>Chroococcidiopsidales</taxon>
        <taxon>Chroococcidiopsidaceae</taxon>
        <taxon>Chroococcidiopsis</taxon>
    </lineage>
</organism>
<evidence type="ECO:0000313" key="3">
    <source>
        <dbReference type="EMBL" id="AFY86680.1"/>
    </source>
</evidence>
<gene>
    <name evidence="3" type="ORF">Chro_1151</name>
</gene>
<keyword evidence="2" id="KW-1133">Transmembrane helix</keyword>
<dbReference type="EMBL" id="CP003597">
    <property type="protein sequence ID" value="AFY86680.1"/>
    <property type="molecule type" value="Genomic_DNA"/>
</dbReference>
<keyword evidence="2" id="KW-0472">Membrane</keyword>
<feature type="transmembrane region" description="Helical" evidence="2">
    <location>
        <begin position="50"/>
        <end position="71"/>
    </location>
</feature>
<reference evidence="3 4" key="1">
    <citation type="submission" date="2012-06" db="EMBL/GenBank/DDBJ databases">
        <title>Finished chromosome of genome of Chroococcidiopsis thermalis PCC 7203.</title>
        <authorList>
            <consortium name="US DOE Joint Genome Institute"/>
            <person name="Gugger M."/>
            <person name="Coursin T."/>
            <person name="Rippka R."/>
            <person name="Tandeau De Marsac N."/>
            <person name="Huntemann M."/>
            <person name="Wei C.-L."/>
            <person name="Han J."/>
            <person name="Detter J.C."/>
            <person name="Han C."/>
            <person name="Tapia R."/>
            <person name="Davenport K."/>
            <person name="Daligault H."/>
            <person name="Erkkila T."/>
            <person name="Gu W."/>
            <person name="Munk A.C.C."/>
            <person name="Teshima H."/>
            <person name="Xu Y."/>
            <person name="Chain P."/>
            <person name="Chen A."/>
            <person name="Krypides N."/>
            <person name="Mavromatis K."/>
            <person name="Markowitz V."/>
            <person name="Szeto E."/>
            <person name="Ivanova N."/>
            <person name="Mikhailova N."/>
            <person name="Ovchinnikova G."/>
            <person name="Pagani I."/>
            <person name="Pati A."/>
            <person name="Goodwin L."/>
            <person name="Peters L."/>
            <person name="Pitluck S."/>
            <person name="Woyke T."/>
            <person name="Kerfeld C."/>
        </authorList>
    </citation>
    <scope>NUCLEOTIDE SEQUENCE [LARGE SCALE GENOMIC DNA]</scope>
    <source>
        <strain evidence="3 4">PCC 7203</strain>
    </source>
</reference>
<protein>
    <submittedName>
        <fullName evidence="3">Uncharacterized protein</fullName>
    </submittedName>
</protein>
<keyword evidence="2" id="KW-0812">Transmembrane</keyword>
<dbReference type="OrthoDB" id="468482at2"/>
<dbReference type="InParanoid" id="K9TVT6"/>
<keyword evidence="4" id="KW-1185">Reference proteome</keyword>
<feature type="region of interest" description="Disordered" evidence="1">
    <location>
        <begin position="1056"/>
        <end position="1080"/>
    </location>
</feature>
<dbReference type="STRING" id="251229.Chro_1151"/>
<dbReference type="InterPro" id="IPR049774">
    <property type="entry name" value="EPS_HpsA-like"/>
</dbReference>
<dbReference type="Proteomes" id="UP000010384">
    <property type="component" value="Chromosome"/>
</dbReference>
<dbReference type="KEGG" id="cthe:Chro_1151"/>